<sequence length="272" mass="29854">MQIVCLVAFAVFGFVSCDESPRFLRAQAASEAGVPEEHFTGDLTSMKETLQTALAKKGPKDPKTHLCCQIKGAKQGGAVGSFTYDCYTEDDEGEYCAEHYDPMVVSFDNSTMVILSSPPKMVAVPANAFGLEFWVVVIPLAVLAVVGWVLFFLTCCSDYKLVSSGDKEAAHEELKAVLETGSIAFDGGAHSLKKEGTETLDRIAEVLKRYPSVKIKIDGHTDGDNMQLSVNRVNTTKKYLEDQGVTNEMETQGWSDKHPEIKNKKLVRVYPL</sequence>
<dbReference type="VEuPathDB" id="CryptoDB:Cvel_12311"/>
<feature type="domain" description="OmpA-like" evidence="3">
    <location>
        <begin position="172"/>
        <end position="272"/>
    </location>
</feature>
<keyword evidence="2" id="KW-0732">Signal</keyword>
<dbReference type="InterPro" id="IPR006665">
    <property type="entry name" value="OmpA-like"/>
</dbReference>
<organism evidence="4">
    <name type="scientific">Chromera velia CCMP2878</name>
    <dbReference type="NCBI Taxonomy" id="1169474"/>
    <lineage>
        <taxon>Eukaryota</taxon>
        <taxon>Sar</taxon>
        <taxon>Alveolata</taxon>
        <taxon>Colpodellida</taxon>
        <taxon>Chromeraceae</taxon>
        <taxon>Chromera</taxon>
    </lineage>
</organism>
<dbReference type="CDD" id="cd07185">
    <property type="entry name" value="OmpA_C-like"/>
    <property type="match status" value="1"/>
</dbReference>
<accession>A0A0G4I9N1</accession>
<dbReference type="AlphaFoldDB" id="A0A0G4I9N1"/>
<dbReference type="EMBL" id="CDMZ01005733">
    <property type="protein sequence ID" value="CEM53865.1"/>
    <property type="molecule type" value="Genomic_DNA"/>
</dbReference>
<feature type="chain" id="PRO_5005192757" description="OmpA-like domain-containing protein" evidence="2">
    <location>
        <begin position="18"/>
        <end position="272"/>
    </location>
</feature>
<feature type="signal peptide" evidence="2">
    <location>
        <begin position="1"/>
        <end position="17"/>
    </location>
</feature>
<protein>
    <recommendedName>
        <fullName evidence="3">OmpA-like domain-containing protein</fullName>
    </recommendedName>
</protein>
<dbReference type="Gene3D" id="3.30.1330.60">
    <property type="entry name" value="OmpA-like domain"/>
    <property type="match status" value="1"/>
</dbReference>
<dbReference type="PROSITE" id="PS51123">
    <property type="entry name" value="OMPA_2"/>
    <property type="match status" value="1"/>
</dbReference>
<keyword evidence="1" id="KW-0812">Transmembrane</keyword>
<evidence type="ECO:0000259" key="3">
    <source>
        <dbReference type="PROSITE" id="PS51123"/>
    </source>
</evidence>
<evidence type="ECO:0000313" key="4">
    <source>
        <dbReference type="EMBL" id="CEM53865.1"/>
    </source>
</evidence>
<dbReference type="SUPFAM" id="SSF103088">
    <property type="entry name" value="OmpA-like"/>
    <property type="match status" value="1"/>
</dbReference>
<reference evidence="4" key="1">
    <citation type="submission" date="2014-11" db="EMBL/GenBank/DDBJ databases">
        <authorList>
            <person name="Otto D Thomas"/>
            <person name="Naeem Raeece"/>
        </authorList>
    </citation>
    <scope>NUCLEOTIDE SEQUENCE</scope>
</reference>
<dbReference type="InterPro" id="IPR036737">
    <property type="entry name" value="OmpA-like_sf"/>
</dbReference>
<keyword evidence="1" id="KW-1133">Transmembrane helix</keyword>
<name>A0A0G4I9N1_9ALVE</name>
<feature type="transmembrane region" description="Helical" evidence="1">
    <location>
        <begin position="133"/>
        <end position="153"/>
    </location>
</feature>
<dbReference type="Pfam" id="PF00691">
    <property type="entry name" value="OmpA"/>
    <property type="match status" value="1"/>
</dbReference>
<evidence type="ECO:0000256" key="1">
    <source>
        <dbReference type="SAM" id="Phobius"/>
    </source>
</evidence>
<keyword evidence="1" id="KW-0472">Membrane</keyword>
<gene>
    <name evidence="4" type="ORF">Cvel_12311</name>
</gene>
<evidence type="ECO:0000256" key="2">
    <source>
        <dbReference type="SAM" id="SignalP"/>
    </source>
</evidence>
<proteinExistence type="predicted"/>